<dbReference type="FunFam" id="1.10.579.10:FF:000003">
    <property type="entry name" value="Deoxyribodipyrimidine photo-lyase"/>
    <property type="match status" value="1"/>
</dbReference>
<dbReference type="PANTHER" id="PTHR11455:SF9">
    <property type="entry name" value="CRYPTOCHROME CIRCADIAN CLOCK 5 ISOFORM X1"/>
    <property type="match status" value="1"/>
</dbReference>
<keyword evidence="12" id="KW-0456">Lyase</keyword>
<keyword evidence="6 10" id="KW-0157">Chromophore</keyword>
<dbReference type="PROSITE" id="PS00691">
    <property type="entry name" value="DNA_PHOTOLYASES_1_2"/>
    <property type="match status" value="1"/>
</dbReference>
<evidence type="ECO:0000256" key="7">
    <source>
        <dbReference type="ARBA" id="ARBA00033999"/>
    </source>
</evidence>
<sequence length="484" mass="55378">MTNIAIHWFRQDLRLSDNPSLRHACESGAVVPVYILEDEEAAAYQMGGASRWWLHQSLRSLNQSLDGNLRLFKGRAADILLALQELYGADVITWTRCYEPWRMTRDEGLKEQLRASKATVISHNGSLLWEPWQVKKADGTPYKVFTPFFRKGCLQSAPPPALPLGAPEQISYAVGRDDGSLDLADLKLEPQRPEPNWHLQLAPHWKIGEKVAQQKALSFFQSGLQGYKQGRNFPAKANISLLSPHLHFGEISPNQVWYGALDYLKSHSATEEQAAKDLDHFLSELAWREFSYSLLFYNRDLPEEPLNPIFGDFSWREDDRMLRAWQKGQTGIPIVDAGMRQLWQTGFMHNRLRMIVASFLIKNLRIDWRVGQAWFWDCLVDADLASNSASWQWVAGCGADAAPYFRIFNPVLQGEKFDKNGAYTRQYVPELSALPDKYLFKPWQAPKALLEECGITLGVTYPYPIVDLKQSRNEALEAYRNCRI</sequence>
<dbReference type="InterPro" id="IPR002081">
    <property type="entry name" value="Cryptochrome/DNA_photolyase_1"/>
</dbReference>
<evidence type="ECO:0000256" key="9">
    <source>
        <dbReference type="PIRSR" id="PIRSR602081-2"/>
    </source>
</evidence>
<dbReference type="Gene3D" id="1.10.579.10">
    <property type="entry name" value="DNA Cyclobutane Dipyrimidine Photolyase, subunit A, domain 3"/>
    <property type="match status" value="1"/>
</dbReference>
<evidence type="ECO:0000256" key="2">
    <source>
        <dbReference type="ARBA" id="ARBA00013149"/>
    </source>
</evidence>
<dbReference type="SUPFAM" id="SSF52425">
    <property type="entry name" value="Cryptochrome/photolyase, N-terminal domain"/>
    <property type="match status" value="1"/>
</dbReference>
<evidence type="ECO:0000256" key="5">
    <source>
        <dbReference type="ARBA" id="ARBA00022827"/>
    </source>
</evidence>
<evidence type="ECO:0000256" key="3">
    <source>
        <dbReference type="ARBA" id="ARBA00014046"/>
    </source>
</evidence>
<dbReference type="GO" id="GO:0003677">
    <property type="term" value="F:DNA binding"/>
    <property type="evidence" value="ECO:0007669"/>
    <property type="project" value="TreeGrafter"/>
</dbReference>
<feature type="binding site" evidence="8">
    <location>
        <begin position="381"/>
        <end position="383"/>
    </location>
    <ligand>
        <name>FAD</name>
        <dbReference type="ChEBI" id="CHEBI:57692"/>
    </ligand>
</feature>
<dbReference type="Pfam" id="PF03441">
    <property type="entry name" value="FAD_binding_7"/>
    <property type="match status" value="1"/>
</dbReference>
<dbReference type="InterPro" id="IPR005101">
    <property type="entry name" value="Cryptochr/Photolyase_FAD-bd"/>
</dbReference>
<evidence type="ECO:0000256" key="1">
    <source>
        <dbReference type="ARBA" id="ARBA00001932"/>
    </source>
</evidence>
<evidence type="ECO:0000259" key="11">
    <source>
        <dbReference type="PROSITE" id="PS51645"/>
    </source>
</evidence>
<dbReference type="InterPro" id="IPR014729">
    <property type="entry name" value="Rossmann-like_a/b/a_fold"/>
</dbReference>
<gene>
    <name evidence="12" type="ORF">SAMN06265368_0463</name>
</gene>
<evidence type="ECO:0000313" key="12">
    <source>
        <dbReference type="EMBL" id="SNZ06563.1"/>
    </source>
</evidence>
<organism evidence="12 13">
    <name type="scientific">Cohaesibacter gelatinilyticus</name>
    <dbReference type="NCBI Taxonomy" id="372072"/>
    <lineage>
        <taxon>Bacteria</taxon>
        <taxon>Pseudomonadati</taxon>
        <taxon>Pseudomonadota</taxon>
        <taxon>Alphaproteobacteria</taxon>
        <taxon>Hyphomicrobiales</taxon>
        <taxon>Cohaesibacteraceae</taxon>
    </lineage>
</organism>
<dbReference type="Proteomes" id="UP000219439">
    <property type="component" value="Unassembled WGS sequence"/>
</dbReference>
<evidence type="ECO:0000313" key="13">
    <source>
        <dbReference type="Proteomes" id="UP000219439"/>
    </source>
</evidence>
<dbReference type="InterPro" id="IPR036134">
    <property type="entry name" value="Crypto/Photolyase_FAD-like_sf"/>
</dbReference>
<dbReference type="InterPro" id="IPR006050">
    <property type="entry name" value="DNA_photolyase_N"/>
</dbReference>
<evidence type="ECO:0000256" key="6">
    <source>
        <dbReference type="ARBA" id="ARBA00022991"/>
    </source>
</evidence>
<dbReference type="EC" id="4.1.99.3" evidence="2"/>
<feature type="site" description="Electron transfer via tryptophanyl radical" evidence="9">
    <location>
        <position position="315"/>
    </location>
</feature>
<comment type="catalytic activity">
    <reaction evidence="7">
        <text>cyclobutadipyrimidine (in DNA) = 2 pyrimidine residues (in DNA).</text>
        <dbReference type="EC" id="4.1.99.3"/>
    </reaction>
</comment>
<feature type="domain" description="Photolyase/cryptochrome alpha/beta" evidence="11">
    <location>
        <begin position="3"/>
        <end position="128"/>
    </location>
</feature>
<name>A0A285NCD1_9HYPH</name>
<dbReference type="GO" id="GO:0071949">
    <property type="term" value="F:FAD binding"/>
    <property type="evidence" value="ECO:0007669"/>
    <property type="project" value="TreeGrafter"/>
</dbReference>
<keyword evidence="5 8" id="KW-0274">FAD</keyword>
<proteinExistence type="inferred from homology"/>
<dbReference type="RefSeq" id="WP_097151783.1">
    <property type="nucleotide sequence ID" value="NZ_OBEL01000001.1"/>
</dbReference>
<dbReference type="Gene3D" id="1.25.40.80">
    <property type="match status" value="1"/>
</dbReference>
<dbReference type="Pfam" id="PF00875">
    <property type="entry name" value="DNA_photolyase"/>
    <property type="match status" value="1"/>
</dbReference>
<dbReference type="AlphaFoldDB" id="A0A285NCD1"/>
<dbReference type="OrthoDB" id="9772484at2"/>
<dbReference type="PRINTS" id="PR00147">
    <property type="entry name" value="DNAPHOTLYASE"/>
</dbReference>
<protein>
    <recommendedName>
        <fullName evidence="3">Deoxyribodipyrimidine photo-lyase</fullName>
        <ecNumber evidence="2">4.1.99.3</ecNumber>
    </recommendedName>
</protein>
<comment type="cofactor">
    <cofactor evidence="1">
        <name>(6R)-5,10-methylene-5,6,7,8-tetrahydrofolate</name>
        <dbReference type="ChEBI" id="CHEBI:15636"/>
    </cofactor>
</comment>
<feature type="site" description="Electron transfer via tryptophanyl radical" evidence="9">
    <location>
        <position position="368"/>
    </location>
</feature>
<dbReference type="PANTHER" id="PTHR11455">
    <property type="entry name" value="CRYPTOCHROME"/>
    <property type="match status" value="1"/>
</dbReference>
<evidence type="ECO:0000256" key="10">
    <source>
        <dbReference type="RuleBase" id="RU004182"/>
    </source>
</evidence>
<evidence type="ECO:0000256" key="8">
    <source>
        <dbReference type="PIRSR" id="PIRSR602081-1"/>
    </source>
</evidence>
<dbReference type="PROSITE" id="PS00394">
    <property type="entry name" value="DNA_PHOTOLYASES_1_1"/>
    <property type="match status" value="1"/>
</dbReference>
<comment type="similarity">
    <text evidence="10">Belongs to the DNA photolyase family.</text>
</comment>
<accession>A0A285NCD1</accession>
<dbReference type="GO" id="GO:0000719">
    <property type="term" value="P:photoreactive repair"/>
    <property type="evidence" value="ECO:0007669"/>
    <property type="project" value="UniProtKB-ARBA"/>
</dbReference>
<dbReference type="InterPro" id="IPR036155">
    <property type="entry name" value="Crypto/Photolyase_N_sf"/>
</dbReference>
<evidence type="ECO:0000256" key="4">
    <source>
        <dbReference type="ARBA" id="ARBA00022630"/>
    </source>
</evidence>
<keyword evidence="4 8" id="KW-0285">Flavoprotein</keyword>
<feature type="binding site" evidence="8">
    <location>
        <position position="227"/>
    </location>
    <ligand>
        <name>FAD</name>
        <dbReference type="ChEBI" id="CHEBI:57692"/>
    </ligand>
</feature>
<feature type="binding site" evidence="8">
    <location>
        <position position="281"/>
    </location>
    <ligand>
        <name>FAD</name>
        <dbReference type="ChEBI" id="CHEBI:57692"/>
    </ligand>
</feature>
<reference evidence="12 13" key="1">
    <citation type="submission" date="2017-09" db="EMBL/GenBank/DDBJ databases">
        <authorList>
            <person name="Ehlers B."/>
            <person name="Leendertz F.H."/>
        </authorList>
    </citation>
    <scope>NUCLEOTIDE SEQUENCE [LARGE SCALE GENOMIC DNA]</scope>
    <source>
        <strain evidence="12 13">DSM 18289</strain>
    </source>
</reference>
<dbReference type="GO" id="GO:0003904">
    <property type="term" value="F:deoxyribodipyrimidine photo-lyase activity"/>
    <property type="evidence" value="ECO:0007669"/>
    <property type="project" value="UniProtKB-EC"/>
</dbReference>
<dbReference type="SUPFAM" id="SSF48173">
    <property type="entry name" value="Cryptochrome/photolyase FAD-binding domain"/>
    <property type="match status" value="1"/>
</dbReference>
<feature type="site" description="Electron transfer via tryptophanyl radical" evidence="9">
    <location>
        <position position="391"/>
    </location>
</feature>
<dbReference type="InterPro" id="IPR018394">
    <property type="entry name" value="DNA_photolyase_1_CS_C"/>
</dbReference>
<keyword evidence="13" id="KW-1185">Reference proteome</keyword>
<dbReference type="PROSITE" id="PS51645">
    <property type="entry name" value="PHR_CRY_ALPHA_BETA"/>
    <property type="match status" value="1"/>
</dbReference>
<dbReference type="EMBL" id="OBEL01000001">
    <property type="protein sequence ID" value="SNZ06563.1"/>
    <property type="molecule type" value="Genomic_DNA"/>
</dbReference>
<dbReference type="Gene3D" id="3.40.50.620">
    <property type="entry name" value="HUPs"/>
    <property type="match status" value="1"/>
</dbReference>
<comment type="cofactor">
    <cofactor evidence="8">
        <name>FAD</name>
        <dbReference type="ChEBI" id="CHEBI:57692"/>
    </cofactor>
    <text evidence="8">Binds 1 FAD per subunit.</text>
</comment>